<dbReference type="Proteomes" id="UP001212997">
    <property type="component" value="Unassembled WGS sequence"/>
</dbReference>
<dbReference type="EMBL" id="JANAWD010000316">
    <property type="protein sequence ID" value="KAJ3481535.1"/>
    <property type="molecule type" value="Genomic_DNA"/>
</dbReference>
<accession>A0AAD5UYW3</accession>
<evidence type="ECO:0000313" key="3">
    <source>
        <dbReference type="Proteomes" id="UP001212997"/>
    </source>
</evidence>
<gene>
    <name evidence="2" type="ORF">NLI96_g7598</name>
</gene>
<dbReference type="AlphaFoldDB" id="A0AAD5UYW3"/>
<organism evidence="2 3">
    <name type="scientific">Meripilus lineatus</name>
    <dbReference type="NCBI Taxonomy" id="2056292"/>
    <lineage>
        <taxon>Eukaryota</taxon>
        <taxon>Fungi</taxon>
        <taxon>Dikarya</taxon>
        <taxon>Basidiomycota</taxon>
        <taxon>Agaricomycotina</taxon>
        <taxon>Agaricomycetes</taxon>
        <taxon>Polyporales</taxon>
        <taxon>Meripilaceae</taxon>
        <taxon>Meripilus</taxon>
    </lineage>
</organism>
<keyword evidence="3" id="KW-1185">Reference proteome</keyword>
<name>A0AAD5UYW3_9APHY</name>
<sequence length="853" mass="97027">MRKSKSNRRSSSNTVPSFDTTLLDPSDLRSEEALQGVIRTLEGHLRFLDEDGRARLVDDLLDIQNGFEFVMAVLRDDIASQIISWIVKSFPSKAGWYLDSPQAYLTERLAEYLRAAPGPLAGLTNERRSAFKKAKPCLQIIHEMLTADGYFAQQPTSRRRKRKDSRKGTGNSHARAFQDLSEVIPTTREEALSLESILLNKQKETLQAFLEILKDVRYQETFKAIYVSAEFIRLRASNAPRVMFSSREREENDSFGCNSPDKRKHSEPIEGFGGWKVLISDRADGALRILHWKDFRLFGLILEQLRELSHGRFSEDIQFLLTNENIPIHIYHAGVSRDTVIINVNAALRIKVWSSFREYCILATKYPIVLVLWILDIEPRSNINLNFWDLAAKALSMFGAEYIRRCSVRSTRPHGSAAISPVTFPPAPDPRIEENEDEHTGRYVFDVEVSPEARKGFTCQIVKTDRALVPALETLMNYRGSRSIVDIMTNTKESSYLSTSSQQEVVTRLPTVYTTQEGPMGEKTTHIFRLHHPSHTADPRRTLLEDVGEASQLLGQNRRTSIHTHSEVCSSTVSMSSMIRTPEIGLPDVQDVPKLDARKGIPSMALSSVLRTDSSHDRAGDSSLIDIFDTISIGDMFKEQETSIEYSYTEFHHEAARVIQRAIRRKRNRQSVQPTHGLQIRKNEVYQQYFQATKYIGWLSPRHKLLFLGALPHLLFCVKEIRTFAQKQKSKAKKSMLTSASTKDLGILSLDDATKLVKVAERLYRELEPGSDIHWKKDWNGLEAAVKKLSEIMENSDTKVSEPLRHDFEVGSRATHKAVVLLLNDDGGREKVEVVPSRIDQSTPQLEFGFQIW</sequence>
<reference evidence="2" key="1">
    <citation type="submission" date="2022-07" db="EMBL/GenBank/DDBJ databases">
        <title>Genome Sequence of Physisporinus lineatus.</title>
        <authorList>
            <person name="Buettner E."/>
        </authorList>
    </citation>
    <scope>NUCLEOTIDE SEQUENCE</scope>
    <source>
        <strain evidence="2">VT162</strain>
    </source>
</reference>
<evidence type="ECO:0000313" key="2">
    <source>
        <dbReference type="EMBL" id="KAJ3481535.1"/>
    </source>
</evidence>
<protein>
    <submittedName>
        <fullName evidence="2">Uncharacterized protein</fullName>
    </submittedName>
</protein>
<comment type="caution">
    <text evidence="2">The sequence shown here is derived from an EMBL/GenBank/DDBJ whole genome shotgun (WGS) entry which is preliminary data.</text>
</comment>
<feature type="region of interest" description="Disordered" evidence="1">
    <location>
        <begin position="1"/>
        <end position="20"/>
    </location>
</feature>
<feature type="region of interest" description="Disordered" evidence="1">
    <location>
        <begin position="154"/>
        <end position="174"/>
    </location>
</feature>
<evidence type="ECO:0000256" key="1">
    <source>
        <dbReference type="SAM" id="MobiDB-lite"/>
    </source>
</evidence>
<proteinExistence type="predicted"/>